<gene>
    <name evidence="1" type="ORF">DES52_1221</name>
</gene>
<keyword evidence="2" id="KW-1185">Reference proteome</keyword>
<dbReference type="AlphaFoldDB" id="A0A318S3V7"/>
<evidence type="ECO:0000313" key="1">
    <source>
        <dbReference type="EMBL" id="PYE49455.1"/>
    </source>
</evidence>
<proteinExistence type="predicted"/>
<reference evidence="1 2" key="1">
    <citation type="submission" date="2018-06" db="EMBL/GenBank/DDBJ databases">
        <title>Genomic Encyclopedia of Type Strains, Phase IV (KMG-IV): sequencing the most valuable type-strain genomes for metagenomic binning, comparative biology and taxonomic classification.</title>
        <authorList>
            <person name="Goeker M."/>
        </authorList>
    </citation>
    <scope>NUCLEOTIDE SEQUENCE [LARGE SCALE GENOMIC DNA]</scope>
    <source>
        <strain evidence="1 2">DSM 18048</strain>
    </source>
</reference>
<evidence type="ECO:0000313" key="2">
    <source>
        <dbReference type="Proteomes" id="UP000248326"/>
    </source>
</evidence>
<dbReference type="RefSeq" id="WP_146237398.1">
    <property type="nucleotide sequence ID" value="NZ_QJSX01000022.1"/>
</dbReference>
<dbReference type="EMBL" id="QJSX01000022">
    <property type="protein sequence ID" value="PYE49455.1"/>
    <property type="molecule type" value="Genomic_DNA"/>
</dbReference>
<dbReference type="Proteomes" id="UP000248326">
    <property type="component" value="Unassembled WGS sequence"/>
</dbReference>
<dbReference type="OrthoDB" id="63993at2"/>
<name>A0A318S3V7_9DEIO</name>
<accession>A0A318S3V7</accession>
<sequence>MPNSAVQIALQTLNGTVNTRLRHAHVRGVPPGEINRNAVERQARQAVVSTLAPGFKSKNAEYRTAVNAVKDALTAHGVTRILWVLDRGFDALDFLRFL</sequence>
<protein>
    <submittedName>
        <fullName evidence="1">Uncharacterized protein</fullName>
    </submittedName>
</protein>
<organism evidence="1 2">
    <name type="scientific">Deinococcus yavapaiensis KR-236</name>
    <dbReference type="NCBI Taxonomy" id="694435"/>
    <lineage>
        <taxon>Bacteria</taxon>
        <taxon>Thermotogati</taxon>
        <taxon>Deinococcota</taxon>
        <taxon>Deinococci</taxon>
        <taxon>Deinococcales</taxon>
        <taxon>Deinococcaceae</taxon>
        <taxon>Deinococcus</taxon>
    </lineage>
</organism>
<comment type="caution">
    <text evidence="1">The sequence shown here is derived from an EMBL/GenBank/DDBJ whole genome shotgun (WGS) entry which is preliminary data.</text>
</comment>
<feature type="non-terminal residue" evidence="1">
    <location>
        <position position="98"/>
    </location>
</feature>